<comment type="caution">
    <text evidence="2">The sequence shown here is derived from an EMBL/GenBank/DDBJ whole genome shotgun (WGS) entry which is preliminary data.</text>
</comment>
<dbReference type="Proteomes" id="UP001499942">
    <property type="component" value="Unassembled WGS sequence"/>
</dbReference>
<organism evidence="2 3">
    <name type="scientific">Streptomyces gobitricini</name>
    <dbReference type="NCBI Taxonomy" id="68211"/>
    <lineage>
        <taxon>Bacteria</taxon>
        <taxon>Bacillati</taxon>
        <taxon>Actinomycetota</taxon>
        <taxon>Actinomycetes</taxon>
        <taxon>Kitasatosporales</taxon>
        <taxon>Streptomycetaceae</taxon>
        <taxon>Streptomyces</taxon>
    </lineage>
</organism>
<sequence length="86" mass="8903">MGTVAACATGDGPRPDSGSPSGRSSTTPPTAVTDGPTGRPSRGARVPDVPTSAWCAMAEQSQKTTCTRSVRAVTVTYRRAFYARRG</sequence>
<name>A0ABP5Z1P3_9ACTN</name>
<accession>A0ABP5Z1P3</accession>
<evidence type="ECO:0008006" key="4">
    <source>
        <dbReference type="Google" id="ProtNLM"/>
    </source>
</evidence>
<evidence type="ECO:0000313" key="2">
    <source>
        <dbReference type="EMBL" id="GAA2487068.1"/>
    </source>
</evidence>
<evidence type="ECO:0000313" key="3">
    <source>
        <dbReference type="Proteomes" id="UP001499942"/>
    </source>
</evidence>
<evidence type="ECO:0000256" key="1">
    <source>
        <dbReference type="SAM" id="MobiDB-lite"/>
    </source>
</evidence>
<gene>
    <name evidence="2" type="ORF">GCM10010393_17800</name>
</gene>
<dbReference type="EMBL" id="BAAASR010000009">
    <property type="protein sequence ID" value="GAA2487068.1"/>
    <property type="molecule type" value="Genomic_DNA"/>
</dbReference>
<proteinExistence type="predicted"/>
<reference evidence="3" key="1">
    <citation type="journal article" date="2019" name="Int. J. Syst. Evol. Microbiol.">
        <title>The Global Catalogue of Microorganisms (GCM) 10K type strain sequencing project: providing services to taxonomists for standard genome sequencing and annotation.</title>
        <authorList>
            <consortium name="The Broad Institute Genomics Platform"/>
            <consortium name="The Broad Institute Genome Sequencing Center for Infectious Disease"/>
            <person name="Wu L."/>
            <person name="Ma J."/>
        </authorList>
    </citation>
    <scope>NUCLEOTIDE SEQUENCE [LARGE SCALE GENOMIC DNA]</scope>
    <source>
        <strain evidence="3">JCM 5062</strain>
    </source>
</reference>
<feature type="region of interest" description="Disordered" evidence="1">
    <location>
        <begin position="1"/>
        <end position="48"/>
    </location>
</feature>
<protein>
    <recommendedName>
        <fullName evidence="4">Lipoprotein</fullName>
    </recommendedName>
</protein>
<feature type="compositionally biased region" description="Low complexity" evidence="1">
    <location>
        <begin position="9"/>
        <end position="30"/>
    </location>
</feature>
<keyword evidence="3" id="KW-1185">Reference proteome</keyword>